<dbReference type="Proteomes" id="UP000297608">
    <property type="component" value="Unassembled WGS sequence"/>
</dbReference>
<reference evidence="7 8" key="1">
    <citation type="submission" date="2019-03" db="EMBL/GenBank/DDBJ databases">
        <title>Genomics of glacier-inhabiting Cryobacterium strains.</title>
        <authorList>
            <person name="Liu Q."/>
            <person name="Xin Y.-H."/>
        </authorList>
    </citation>
    <scope>NUCLEOTIDE SEQUENCE [LARGE SCALE GENOMIC DNA]</scope>
    <source>
        <strain evidence="7 8">MDB2-B</strain>
    </source>
</reference>
<dbReference type="PRINTS" id="PR00455">
    <property type="entry name" value="HTHTETR"/>
</dbReference>
<keyword evidence="8" id="KW-1185">Reference proteome</keyword>
<feature type="region of interest" description="Disordered" evidence="5">
    <location>
        <begin position="1"/>
        <end position="20"/>
    </location>
</feature>
<dbReference type="PROSITE" id="PS50977">
    <property type="entry name" value="HTH_TETR_2"/>
    <property type="match status" value="1"/>
</dbReference>
<name>A0ABY2IBZ1_9MICO</name>
<keyword evidence="1" id="KW-0805">Transcription regulation</keyword>
<dbReference type="PROSITE" id="PS01081">
    <property type="entry name" value="HTH_TETR_1"/>
    <property type="match status" value="1"/>
</dbReference>
<accession>A0ABY2IBZ1</accession>
<evidence type="ECO:0000256" key="2">
    <source>
        <dbReference type="ARBA" id="ARBA00023125"/>
    </source>
</evidence>
<feature type="domain" description="HTH tetR-type" evidence="6">
    <location>
        <begin position="19"/>
        <end position="79"/>
    </location>
</feature>
<dbReference type="PANTHER" id="PTHR30055:SF234">
    <property type="entry name" value="HTH-TYPE TRANSCRIPTIONAL REGULATOR BETI"/>
    <property type="match status" value="1"/>
</dbReference>
<evidence type="ECO:0000256" key="5">
    <source>
        <dbReference type="SAM" id="MobiDB-lite"/>
    </source>
</evidence>
<dbReference type="InterPro" id="IPR050109">
    <property type="entry name" value="HTH-type_TetR-like_transc_reg"/>
</dbReference>
<keyword evidence="3" id="KW-0804">Transcription</keyword>
<dbReference type="SUPFAM" id="SSF46689">
    <property type="entry name" value="Homeodomain-like"/>
    <property type="match status" value="1"/>
</dbReference>
<evidence type="ECO:0000256" key="3">
    <source>
        <dbReference type="ARBA" id="ARBA00023163"/>
    </source>
</evidence>
<sequence>MPDVTARRSARSRLSKQPDERRSEIVRATRALVVERGVAAVTVSAIADRVGVTRGLIYHYFPDTGALIDLICEDHIDEFVADIRRWDAARTPGDIDGALLACVRLFRHHLHDKDLFRKDLGRSENAGLYIRFVDRAVQAIVDCLQATTVEAYQRRHRVDIDNVAEVFYVLVFGLIGLVRARPGVPDDVLVAIVRQTLHLDPNGPDSSPTASITKE</sequence>
<dbReference type="InterPro" id="IPR023772">
    <property type="entry name" value="DNA-bd_HTH_TetR-type_CS"/>
</dbReference>
<evidence type="ECO:0000256" key="4">
    <source>
        <dbReference type="PROSITE-ProRule" id="PRU00335"/>
    </source>
</evidence>
<dbReference type="EMBL" id="SOFG01000011">
    <property type="protein sequence ID" value="TFB87114.1"/>
    <property type="molecule type" value="Genomic_DNA"/>
</dbReference>
<dbReference type="Gene3D" id="1.10.357.10">
    <property type="entry name" value="Tetracycline Repressor, domain 2"/>
    <property type="match status" value="1"/>
</dbReference>
<evidence type="ECO:0000259" key="6">
    <source>
        <dbReference type="PROSITE" id="PS50977"/>
    </source>
</evidence>
<evidence type="ECO:0000313" key="8">
    <source>
        <dbReference type="Proteomes" id="UP000297608"/>
    </source>
</evidence>
<dbReference type="InterPro" id="IPR001647">
    <property type="entry name" value="HTH_TetR"/>
</dbReference>
<dbReference type="InterPro" id="IPR009057">
    <property type="entry name" value="Homeodomain-like_sf"/>
</dbReference>
<keyword evidence="2 4" id="KW-0238">DNA-binding</keyword>
<proteinExistence type="predicted"/>
<dbReference type="PANTHER" id="PTHR30055">
    <property type="entry name" value="HTH-TYPE TRANSCRIPTIONAL REGULATOR RUTR"/>
    <property type="match status" value="1"/>
</dbReference>
<evidence type="ECO:0000256" key="1">
    <source>
        <dbReference type="ARBA" id="ARBA00023015"/>
    </source>
</evidence>
<protein>
    <submittedName>
        <fullName evidence="7">TetR/AcrR family transcriptional regulator</fullName>
    </submittedName>
</protein>
<comment type="caution">
    <text evidence="7">The sequence shown here is derived from an EMBL/GenBank/DDBJ whole genome shotgun (WGS) entry which is preliminary data.</text>
</comment>
<dbReference type="Pfam" id="PF00440">
    <property type="entry name" value="TetR_N"/>
    <property type="match status" value="1"/>
</dbReference>
<evidence type="ECO:0000313" key="7">
    <source>
        <dbReference type="EMBL" id="TFB87114.1"/>
    </source>
</evidence>
<gene>
    <name evidence="7" type="ORF">E3O44_08205</name>
</gene>
<feature type="DNA-binding region" description="H-T-H motif" evidence="4">
    <location>
        <begin position="42"/>
        <end position="61"/>
    </location>
</feature>
<organism evidence="7 8">
    <name type="scientific">Cryobacterium algoricola</name>
    <dbReference type="NCBI Taxonomy" id="1259183"/>
    <lineage>
        <taxon>Bacteria</taxon>
        <taxon>Bacillati</taxon>
        <taxon>Actinomycetota</taxon>
        <taxon>Actinomycetes</taxon>
        <taxon>Micrococcales</taxon>
        <taxon>Microbacteriaceae</taxon>
        <taxon>Cryobacterium</taxon>
    </lineage>
</organism>